<feature type="domain" description="Glycoside hydrolase family 3 N-terminal" evidence="7">
    <location>
        <begin position="47"/>
        <end position="366"/>
    </location>
</feature>
<evidence type="ECO:0000256" key="6">
    <source>
        <dbReference type="SAM" id="SignalP"/>
    </source>
</evidence>
<dbReference type="EC" id="3.2.1.-" evidence="8"/>
<evidence type="ECO:0000256" key="4">
    <source>
        <dbReference type="SAM" id="MobiDB-lite"/>
    </source>
</evidence>
<dbReference type="Proteomes" id="UP001597196">
    <property type="component" value="Unassembled WGS sequence"/>
</dbReference>
<keyword evidence="2 8" id="KW-0378">Hydrolase</keyword>
<evidence type="ECO:0000259" key="7">
    <source>
        <dbReference type="Pfam" id="PF00933"/>
    </source>
</evidence>
<keyword evidence="5" id="KW-0472">Membrane</keyword>
<keyword evidence="6" id="KW-0732">Signal</keyword>
<evidence type="ECO:0000313" key="9">
    <source>
        <dbReference type="Proteomes" id="UP001597196"/>
    </source>
</evidence>
<evidence type="ECO:0000256" key="2">
    <source>
        <dbReference type="ARBA" id="ARBA00022801"/>
    </source>
</evidence>
<dbReference type="PROSITE" id="PS00775">
    <property type="entry name" value="GLYCOSYL_HYDROL_F3"/>
    <property type="match status" value="1"/>
</dbReference>
<sequence>MNGWKMGTAALAAAVMLGTGATQPVQAVSLPKVDTATLDRYIDRMSLDEKIGQLFISRTPASVAQAQNDVAQYHLGGLILFGTDFSGQTVSSMQAKLAGFQAASKLPLLIATDQEGGTVSRLSDSAAISAGRSFPSPQQSNAAGGTAAVVKAAEASAQLLKTLGVNWNFAPVADVSSDPNSFIYARTMGMSYADTANVISQVVPAIQNQGVAASLKHFPGYGSAIDTHTQFATVDRPLATLKAEDLVPFQAGINAGVDSVMVTHIVMSAIDPDYPASLSAKVVKLLRGDLHFDGVIITDDLAMGAIKQFATAHHLSTPDVLAVQAGNDGVMADDYATGIPAIKAAVANGSITMTQLDSAVRHILQLKVKLGLVTAAMVETPRVTVTKTTTSGKTATITGRVIASKVSGGSQIAATEGEKTLATSTVGNDGTFSLRVPLTSNVQRAVLTVKQAGVATATVVLAAAPKDASSKATSSSAKATDDKTTSSSDKAVQAKTKPDQTARGLHSWLTLAAGVLLVAIVAVGGVVYLRRRK</sequence>
<feature type="signal peptide" evidence="6">
    <location>
        <begin position="1"/>
        <end position="27"/>
    </location>
</feature>
<name>A0ABW4CGU4_9LACO</name>
<keyword evidence="9" id="KW-1185">Reference proteome</keyword>
<accession>A0ABW4CGU4</accession>
<reference evidence="9" key="1">
    <citation type="journal article" date="2019" name="Int. J. Syst. Evol. Microbiol.">
        <title>The Global Catalogue of Microorganisms (GCM) 10K type strain sequencing project: providing services to taxonomists for standard genome sequencing and annotation.</title>
        <authorList>
            <consortium name="The Broad Institute Genomics Platform"/>
            <consortium name="The Broad Institute Genome Sequencing Center for Infectious Disease"/>
            <person name="Wu L."/>
            <person name="Ma J."/>
        </authorList>
    </citation>
    <scope>NUCLEOTIDE SEQUENCE [LARGE SCALE GENOMIC DNA]</scope>
    <source>
        <strain evidence="9">CCM 8980</strain>
    </source>
</reference>
<evidence type="ECO:0000313" key="8">
    <source>
        <dbReference type="EMBL" id="MFD1429183.1"/>
    </source>
</evidence>
<gene>
    <name evidence="8" type="ORF">ACFQ4P_02820</name>
</gene>
<feature type="chain" id="PRO_5047069481" evidence="6">
    <location>
        <begin position="28"/>
        <end position="533"/>
    </location>
</feature>
<keyword evidence="3 8" id="KW-0326">Glycosidase</keyword>
<dbReference type="PANTHER" id="PTHR30480">
    <property type="entry name" value="BETA-HEXOSAMINIDASE-RELATED"/>
    <property type="match status" value="1"/>
</dbReference>
<keyword evidence="5" id="KW-0812">Transmembrane</keyword>
<dbReference type="Gene3D" id="3.20.20.300">
    <property type="entry name" value="Glycoside hydrolase, family 3, N-terminal domain"/>
    <property type="match status" value="1"/>
</dbReference>
<keyword evidence="5" id="KW-1133">Transmembrane helix</keyword>
<dbReference type="GO" id="GO:0016798">
    <property type="term" value="F:hydrolase activity, acting on glycosyl bonds"/>
    <property type="evidence" value="ECO:0007669"/>
    <property type="project" value="UniProtKB-KW"/>
</dbReference>
<dbReference type="InterPro" id="IPR017853">
    <property type="entry name" value="GH"/>
</dbReference>
<dbReference type="SUPFAM" id="SSF51445">
    <property type="entry name" value="(Trans)glycosidases"/>
    <property type="match status" value="1"/>
</dbReference>
<dbReference type="InterPro" id="IPR001764">
    <property type="entry name" value="Glyco_hydro_3_N"/>
</dbReference>
<organism evidence="8 9">
    <name type="scientific">Lacticaseibacillus mingshuiensis</name>
    <dbReference type="NCBI Taxonomy" id="2799574"/>
    <lineage>
        <taxon>Bacteria</taxon>
        <taxon>Bacillati</taxon>
        <taxon>Bacillota</taxon>
        <taxon>Bacilli</taxon>
        <taxon>Lactobacillales</taxon>
        <taxon>Lactobacillaceae</taxon>
        <taxon>Lacticaseibacillus</taxon>
    </lineage>
</organism>
<feature type="region of interest" description="Disordered" evidence="4">
    <location>
        <begin position="471"/>
        <end position="499"/>
    </location>
</feature>
<evidence type="ECO:0000256" key="3">
    <source>
        <dbReference type="ARBA" id="ARBA00023295"/>
    </source>
</evidence>
<dbReference type="InterPro" id="IPR050226">
    <property type="entry name" value="NagZ_Beta-hexosaminidase"/>
</dbReference>
<dbReference type="Pfam" id="PF00933">
    <property type="entry name" value="Glyco_hydro_3"/>
    <property type="match status" value="1"/>
</dbReference>
<proteinExistence type="inferred from homology"/>
<dbReference type="EMBL" id="JBHTOC010000003">
    <property type="protein sequence ID" value="MFD1429183.1"/>
    <property type="molecule type" value="Genomic_DNA"/>
</dbReference>
<evidence type="ECO:0000256" key="1">
    <source>
        <dbReference type="ARBA" id="ARBA00005336"/>
    </source>
</evidence>
<dbReference type="InterPro" id="IPR036962">
    <property type="entry name" value="Glyco_hydro_3_N_sf"/>
</dbReference>
<dbReference type="InterPro" id="IPR019800">
    <property type="entry name" value="Glyco_hydro_3_AS"/>
</dbReference>
<feature type="transmembrane region" description="Helical" evidence="5">
    <location>
        <begin position="508"/>
        <end position="529"/>
    </location>
</feature>
<evidence type="ECO:0000256" key="5">
    <source>
        <dbReference type="SAM" id="Phobius"/>
    </source>
</evidence>
<comment type="similarity">
    <text evidence="1">Belongs to the glycosyl hydrolase 3 family.</text>
</comment>
<comment type="caution">
    <text evidence="8">The sequence shown here is derived from an EMBL/GenBank/DDBJ whole genome shotgun (WGS) entry which is preliminary data.</text>
</comment>
<dbReference type="RefSeq" id="WP_203637174.1">
    <property type="nucleotide sequence ID" value="NZ_BOLR01000009.1"/>
</dbReference>
<protein>
    <submittedName>
        <fullName evidence="8">Glycoside hydrolase family 3 protein</fullName>
        <ecNumber evidence="8">3.2.1.-</ecNumber>
    </submittedName>
</protein>
<dbReference type="PANTHER" id="PTHR30480:SF16">
    <property type="entry name" value="GLYCOSIDE HYDROLASE FAMILY 3 DOMAIN PROTEIN"/>
    <property type="match status" value="1"/>
</dbReference>